<protein>
    <recommendedName>
        <fullName evidence="3">STAS/SEC14 domain-containing protein</fullName>
    </recommendedName>
</protein>
<comment type="caution">
    <text evidence="1">The sequence shown here is derived from an EMBL/GenBank/DDBJ whole genome shotgun (WGS) entry which is preliminary data.</text>
</comment>
<reference evidence="1 2" key="1">
    <citation type="submission" date="2019-12" db="EMBL/GenBank/DDBJ databases">
        <title>Hymenobacter sp. HMF4947 Genome sequencing and assembly.</title>
        <authorList>
            <person name="Kang H."/>
            <person name="Cha I."/>
            <person name="Kim H."/>
            <person name="Joh K."/>
        </authorList>
    </citation>
    <scope>NUCLEOTIDE SEQUENCE [LARGE SCALE GENOMIC DNA]</scope>
    <source>
        <strain evidence="1 2">HMF4947</strain>
    </source>
</reference>
<dbReference type="Proteomes" id="UP000441336">
    <property type="component" value="Unassembled WGS sequence"/>
</dbReference>
<keyword evidence="2" id="KW-1185">Reference proteome</keyword>
<sequence>MLLNINTDPRDHSTCALSYEAENNWLRATWRGYVDPAEAMRGAQAYLHHAAQMPSPLLLNDNSQLRGPWFDSLDWLAEVWVPQASRLGLRYVAHVQQADRHSDIIPARMPSSVPFELQIFQNLEDAQNWLRQCRIPS</sequence>
<evidence type="ECO:0000313" key="2">
    <source>
        <dbReference type="Proteomes" id="UP000441336"/>
    </source>
</evidence>
<dbReference type="AlphaFoldDB" id="A0A7K1TGN7"/>
<evidence type="ECO:0008006" key="3">
    <source>
        <dbReference type="Google" id="ProtNLM"/>
    </source>
</evidence>
<accession>A0A7K1TGN7</accession>
<evidence type="ECO:0000313" key="1">
    <source>
        <dbReference type="EMBL" id="MVN77576.1"/>
    </source>
</evidence>
<name>A0A7K1TGN7_9BACT</name>
<organism evidence="1 2">
    <name type="scientific">Hymenobacter ginkgonis</name>
    <dbReference type="NCBI Taxonomy" id="2682976"/>
    <lineage>
        <taxon>Bacteria</taxon>
        <taxon>Pseudomonadati</taxon>
        <taxon>Bacteroidota</taxon>
        <taxon>Cytophagia</taxon>
        <taxon>Cytophagales</taxon>
        <taxon>Hymenobacteraceae</taxon>
        <taxon>Hymenobacter</taxon>
    </lineage>
</organism>
<gene>
    <name evidence="1" type="ORF">GO988_14675</name>
</gene>
<dbReference type="EMBL" id="WQKZ01000003">
    <property type="protein sequence ID" value="MVN77576.1"/>
    <property type="molecule type" value="Genomic_DNA"/>
</dbReference>
<dbReference type="RefSeq" id="WP_157566731.1">
    <property type="nucleotide sequence ID" value="NZ_WQKZ01000003.1"/>
</dbReference>
<proteinExistence type="predicted"/>